<feature type="domain" description="FAD dependent oxidoreductase" evidence="7">
    <location>
        <begin position="4"/>
        <end position="338"/>
    </location>
</feature>
<dbReference type="SUPFAM" id="SSF54373">
    <property type="entry name" value="FAD-linked reductases, C-terminal domain"/>
    <property type="match status" value="1"/>
</dbReference>
<dbReference type="RefSeq" id="XP_001386174.2">
    <property type="nucleotide sequence ID" value="XM_001386137.1"/>
</dbReference>
<dbReference type="Gene3D" id="3.30.9.10">
    <property type="entry name" value="D-Amino Acid Oxidase, subunit A, domain 2"/>
    <property type="match status" value="1"/>
</dbReference>
<keyword evidence="9" id="KW-1185">Reference proteome</keyword>
<dbReference type="GO" id="GO:0071949">
    <property type="term" value="F:FAD binding"/>
    <property type="evidence" value="ECO:0007669"/>
    <property type="project" value="InterPro"/>
</dbReference>
<comment type="similarity">
    <text evidence="2">Belongs to the DAMOX/DASOX family.</text>
</comment>
<protein>
    <submittedName>
        <fullName evidence="8">D-aspartate oxidase</fullName>
        <ecNumber evidence="8">1.4.3.1</ecNumber>
    </submittedName>
</protein>
<dbReference type="PIRSF" id="PIRSF000189">
    <property type="entry name" value="D-aa_oxidase"/>
    <property type="match status" value="1"/>
</dbReference>
<dbReference type="HOGENOM" id="CLU_034311_1_0_1"/>
<gene>
    <name evidence="8" type="primary">IFG3</name>
    <name evidence="8" type="ORF">PICST_33517</name>
</gene>
<feature type="binding site" evidence="6">
    <location>
        <position position="228"/>
    </location>
    <ligand>
        <name>D-serine</name>
        <dbReference type="ChEBI" id="CHEBI:35247"/>
    </ligand>
</feature>
<dbReference type="GO" id="GO:0008445">
    <property type="term" value="F:D-aspartate oxidase activity"/>
    <property type="evidence" value="ECO:0007669"/>
    <property type="project" value="UniProtKB-EC"/>
</dbReference>
<dbReference type="Pfam" id="PF01266">
    <property type="entry name" value="DAO"/>
    <property type="match status" value="1"/>
</dbReference>
<evidence type="ECO:0000313" key="8">
    <source>
        <dbReference type="EMBL" id="ABN68145.2"/>
    </source>
</evidence>
<dbReference type="InterPro" id="IPR023209">
    <property type="entry name" value="DAO"/>
</dbReference>
<dbReference type="GO" id="GO:0019478">
    <property type="term" value="P:D-amino acid catabolic process"/>
    <property type="evidence" value="ECO:0007669"/>
    <property type="project" value="TreeGrafter"/>
</dbReference>
<dbReference type="OrthoDB" id="2015447at2759"/>
<dbReference type="STRING" id="322104.A3LZE6"/>
<evidence type="ECO:0000256" key="5">
    <source>
        <dbReference type="ARBA" id="ARBA00023002"/>
    </source>
</evidence>
<keyword evidence="4 6" id="KW-0274">FAD</keyword>
<dbReference type="KEGG" id="pic:PICST_33517"/>
<organism evidence="8 9">
    <name type="scientific">Scheffersomyces stipitis (strain ATCC 58785 / CBS 6054 / NBRC 10063 / NRRL Y-11545)</name>
    <name type="common">Yeast</name>
    <name type="synonym">Pichia stipitis</name>
    <dbReference type="NCBI Taxonomy" id="322104"/>
    <lineage>
        <taxon>Eukaryota</taxon>
        <taxon>Fungi</taxon>
        <taxon>Dikarya</taxon>
        <taxon>Ascomycota</taxon>
        <taxon>Saccharomycotina</taxon>
        <taxon>Pichiomycetes</taxon>
        <taxon>Debaryomycetaceae</taxon>
        <taxon>Scheffersomyces</taxon>
    </lineage>
</organism>
<dbReference type="PANTHER" id="PTHR11530:SF11">
    <property type="entry name" value="D-ASPARTATE OXIDASE"/>
    <property type="match status" value="1"/>
</dbReference>
<dbReference type="Gene3D" id="3.40.50.720">
    <property type="entry name" value="NAD(P)-binding Rossmann-like Domain"/>
    <property type="match status" value="1"/>
</dbReference>
<comment type="cofactor">
    <cofactor evidence="1 6">
        <name>FAD</name>
        <dbReference type="ChEBI" id="CHEBI:57692"/>
    </cofactor>
</comment>
<evidence type="ECO:0000256" key="6">
    <source>
        <dbReference type="PIRSR" id="PIRSR000189-1"/>
    </source>
</evidence>
<evidence type="ECO:0000313" key="9">
    <source>
        <dbReference type="Proteomes" id="UP000002258"/>
    </source>
</evidence>
<evidence type="ECO:0000259" key="7">
    <source>
        <dbReference type="Pfam" id="PF01266"/>
    </source>
</evidence>
<proteinExistence type="inferred from homology"/>
<dbReference type="OMA" id="DEKCYPT"/>
<dbReference type="PANTHER" id="PTHR11530">
    <property type="entry name" value="D-AMINO ACID OXIDASE"/>
    <property type="match status" value="1"/>
</dbReference>
<evidence type="ECO:0000256" key="1">
    <source>
        <dbReference type="ARBA" id="ARBA00001974"/>
    </source>
</evidence>
<dbReference type="eggNOG" id="KOG3923">
    <property type="taxonomic scope" value="Eukaryota"/>
</dbReference>
<keyword evidence="3" id="KW-0285">Flavoprotein</keyword>
<evidence type="ECO:0000256" key="3">
    <source>
        <dbReference type="ARBA" id="ARBA00022630"/>
    </source>
</evidence>
<dbReference type="EC" id="1.4.3.1" evidence="8"/>
<dbReference type="GeneID" id="4840640"/>
<dbReference type="EMBL" id="CP000501">
    <property type="protein sequence ID" value="ABN68145.2"/>
    <property type="molecule type" value="Genomic_DNA"/>
</dbReference>
<dbReference type="AlphaFoldDB" id="A3LZE6"/>
<name>A3LZE6_PICST</name>
<dbReference type="Proteomes" id="UP000002258">
    <property type="component" value="Chromosome 7"/>
</dbReference>
<feature type="binding site" evidence="6">
    <location>
        <position position="296"/>
    </location>
    <ligand>
        <name>D-dopa</name>
        <dbReference type="ChEBI" id="CHEBI:149689"/>
    </ligand>
</feature>
<dbReference type="InParanoid" id="A3LZE6"/>
<dbReference type="InterPro" id="IPR006076">
    <property type="entry name" value="FAD-dep_OxRdtase"/>
</dbReference>
<sequence>MTKYVIVGSGIIGLYTAYNLLLRGVSPREITIVAEHLPGDESINYTSPYAGGNFSCITDDDPKTLFYDKHTYTNLSRLQKELGGAPCGLDRYISTEYWDTKPSKEKIESLASYLQEYEIIDQMNLPMGVAYGIKFRSWNFNCPKFLLNFQKYLQEKGIRFIKRKLTHITQAYLTSSTKTVFNCTGIGAHKLGGVNDTNVYPTRGQVVVIKAPHIVENVMRWGEDYATYIIKRPYSKDQLILGGYMQKDNWTADTYKHETEDILKRTTELFPKILADNPYGNDLKDLEILRVVSGLRPSRYGGVRIEKSLVEHNKYLVHNYGASGYGYQAGLGMGYEAVRLALARDNNL</sequence>
<feature type="binding site" evidence="6">
    <location>
        <position position="324"/>
    </location>
    <ligand>
        <name>D-dopa</name>
        <dbReference type="ChEBI" id="CHEBI:149689"/>
    </ligand>
</feature>
<accession>A3LZE6</accession>
<keyword evidence="5 8" id="KW-0560">Oxidoreductase</keyword>
<dbReference type="SUPFAM" id="SSF51971">
    <property type="entry name" value="Nucleotide-binding domain"/>
    <property type="match status" value="1"/>
</dbReference>
<feature type="binding site" evidence="6">
    <location>
        <begin position="46"/>
        <end position="47"/>
    </location>
    <ligand>
        <name>FAD</name>
        <dbReference type="ChEBI" id="CHEBI:57692"/>
    </ligand>
</feature>
<feature type="binding site" evidence="6">
    <location>
        <position position="184"/>
    </location>
    <ligand>
        <name>FAD</name>
        <dbReference type="ChEBI" id="CHEBI:57692"/>
    </ligand>
</feature>
<dbReference type="GO" id="GO:0005737">
    <property type="term" value="C:cytoplasm"/>
    <property type="evidence" value="ECO:0007669"/>
    <property type="project" value="TreeGrafter"/>
</dbReference>
<reference evidence="8 9" key="1">
    <citation type="journal article" date="2007" name="Nat. Biotechnol.">
        <title>Genome sequence of the lignocellulose-bioconverting and xylose-fermenting yeast Pichia stipitis.</title>
        <authorList>
            <person name="Jeffries T.W."/>
            <person name="Grigoriev I.V."/>
            <person name="Grimwood J."/>
            <person name="Laplaza J.M."/>
            <person name="Aerts A."/>
            <person name="Salamov A."/>
            <person name="Schmutz J."/>
            <person name="Lindquist E."/>
            <person name="Dehal P."/>
            <person name="Shapiro H."/>
            <person name="Jin Y.S."/>
            <person name="Passoth V."/>
            <person name="Richardson P.M."/>
        </authorList>
    </citation>
    <scope>NUCLEOTIDE SEQUENCE [LARGE SCALE GENOMIC DNA]</scope>
    <source>
        <strain evidence="9">ATCC 58785 / CBS 6054 / NBRC 10063 / NRRL Y-11545</strain>
    </source>
</reference>
<evidence type="ECO:0000256" key="4">
    <source>
        <dbReference type="ARBA" id="ARBA00022827"/>
    </source>
</evidence>
<evidence type="ECO:0000256" key="2">
    <source>
        <dbReference type="ARBA" id="ARBA00006730"/>
    </source>
</evidence>